<dbReference type="GO" id="GO:0032259">
    <property type="term" value="P:methylation"/>
    <property type="evidence" value="ECO:0007669"/>
    <property type="project" value="UniProtKB-KW"/>
</dbReference>
<evidence type="ECO:0000313" key="7">
    <source>
        <dbReference type="EMBL" id="KGF89043.1"/>
    </source>
</evidence>
<evidence type="ECO:0000256" key="2">
    <source>
        <dbReference type="ARBA" id="ARBA00011900"/>
    </source>
</evidence>
<evidence type="ECO:0000256" key="4">
    <source>
        <dbReference type="ARBA" id="ARBA00022679"/>
    </source>
</evidence>
<dbReference type="AlphaFoldDB" id="A0A0A1ZLK0"/>
<keyword evidence="4 7" id="KW-0808">Transferase</keyword>
<reference evidence="8" key="1">
    <citation type="journal article" date="2014" name="Sci. Data">
        <title>Genomes of diverse isolates of the marine cyanobacterium Prochlorococcus.</title>
        <authorList>
            <person name="Biller S."/>
            <person name="Berube P."/>
            <person name="Thompson J."/>
            <person name="Kelly L."/>
            <person name="Roggensack S."/>
            <person name="Awad L."/>
            <person name="Roache-Johnson K."/>
            <person name="Ding H."/>
            <person name="Giovannoni S.J."/>
            <person name="Moore L.R."/>
            <person name="Chisholm S.W."/>
        </authorList>
    </citation>
    <scope>NUCLEOTIDE SEQUENCE [LARGE SCALE GENOMIC DNA]</scope>
    <source>
        <strain evidence="8">GP2</strain>
    </source>
</reference>
<organism evidence="7 8">
    <name type="scientific">Prochlorococcus marinus str. GP2</name>
    <dbReference type="NCBI Taxonomy" id="59925"/>
    <lineage>
        <taxon>Bacteria</taxon>
        <taxon>Bacillati</taxon>
        <taxon>Cyanobacteriota</taxon>
        <taxon>Cyanophyceae</taxon>
        <taxon>Synechococcales</taxon>
        <taxon>Prochlorococcaceae</taxon>
        <taxon>Prochlorococcus</taxon>
    </lineage>
</organism>
<dbReference type="InterPro" id="IPR012263">
    <property type="entry name" value="M_m6A_EcoRV"/>
</dbReference>
<dbReference type="GO" id="GO:0043565">
    <property type="term" value="F:sequence-specific DNA binding"/>
    <property type="evidence" value="ECO:0007669"/>
    <property type="project" value="TreeGrafter"/>
</dbReference>
<dbReference type="Pfam" id="PF02086">
    <property type="entry name" value="MethyltransfD12"/>
    <property type="match status" value="1"/>
</dbReference>
<dbReference type="PANTHER" id="PTHR30481:SF3">
    <property type="entry name" value="DNA ADENINE METHYLASE"/>
    <property type="match status" value="1"/>
</dbReference>
<proteinExistence type="inferred from homology"/>
<accession>A0A0A1ZLK0</accession>
<sequence>MIDFIRDNIQINNNITWIEPFLGSGSVAFNLAPKKALLSDSNPHIINLYKSIQNNKLTPEEIADHLKIEGNELAQKGESHYYQIRKRFNQDKNAKDFVFLNRCCFNGLIRFNKKGEFNVPFCKKNDRFRKALITKIYNQFVAVRERILLSEWDFVCQSWEETLINTNSNSFTYLDPPYVGRHTDYYSSWDEKDAHKMISAIEKLKGGYALSMWFENRYRKNLYLQNFEKFASFRYFSHFYHLGGSEQNRNKMIEALVIHPDYVKQNLLKNDLNSLVDIEFNNHISA</sequence>
<dbReference type="GO" id="GO:0006298">
    <property type="term" value="P:mismatch repair"/>
    <property type="evidence" value="ECO:0007669"/>
    <property type="project" value="TreeGrafter"/>
</dbReference>
<dbReference type="STRING" id="59925.EU91_0157"/>
<dbReference type="PIRSF" id="PIRSF000398">
    <property type="entry name" value="M_m6A_EcoRV"/>
    <property type="match status" value="1"/>
</dbReference>
<evidence type="ECO:0000313" key="8">
    <source>
        <dbReference type="Proteomes" id="UP000030598"/>
    </source>
</evidence>
<comment type="similarity">
    <text evidence="1">Belongs to the N(4)/N(6)-methyltransferase family.</text>
</comment>
<dbReference type="GO" id="GO:0009007">
    <property type="term" value="F:site-specific DNA-methyltransferase (adenine-specific) activity"/>
    <property type="evidence" value="ECO:0007669"/>
    <property type="project" value="UniProtKB-EC"/>
</dbReference>
<dbReference type="PRINTS" id="PR00505">
    <property type="entry name" value="D12N6MTFRASE"/>
</dbReference>
<dbReference type="EC" id="2.1.1.72" evidence="2"/>
<protein>
    <recommendedName>
        <fullName evidence="2">site-specific DNA-methyltransferase (adenine-specific)</fullName>
        <ecNumber evidence="2">2.1.1.72</ecNumber>
    </recommendedName>
</protein>
<comment type="caution">
    <text evidence="7">The sequence shown here is derived from an EMBL/GenBank/DDBJ whole genome shotgun (WGS) entry which is preliminary data.</text>
</comment>
<dbReference type="NCBIfam" id="TIGR00571">
    <property type="entry name" value="dam"/>
    <property type="match status" value="1"/>
</dbReference>
<keyword evidence="3 7" id="KW-0489">Methyltransferase</keyword>
<dbReference type="Gene3D" id="1.10.1020.10">
    <property type="entry name" value="Adenine-specific Methyltransferase, Domain 2"/>
    <property type="match status" value="1"/>
</dbReference>
<gene>
    <name evidence="7" type="ORF">EU91_0157</name>
</gene>
<evidence type="ECO:0000256" key="5">
    <source>
        <dbReference type="ARBA" id="ARBA00022691"/>
    </source>
</evidence>
<dbReference type="Proteomes" id="UP000030598">
    <property type="component" value="Unassembled WGS sequence"/>
</dbReference>
<keyword evidence="5" id="KW-0949">S-adenosyl-L-methionine</keyword>
<dbReference type="PANTHER" id="PTHR30481">
    <property type="entry name" value="DNA ADENINE METHYLASE"/>
    <property type="match status" value="1"/>
</dbReference>
<dbReference type="GO" id="GO:1904047">
    <property type="term" value="F:S-adenosyl-L-methionine binding"/>
    <property type="evidence" value="ECO:0007669"/>
    <property type="project" value="TreeGrafter"/>
</dbReference>
<dbReference type="InterPro" id="IPR029063">
    <property type="entry name" value="SAM-dependent_MTases_sf"/>
</dbReference>
<dbReference type="EMBL" id="JNAH01000002">
    <property type="protein sequence ID" value="KGF89043.1"/>
    <property type="molecule type" value="Genomic_DNA"/>
</dbReference>
<dbReference type="SUPFAM" id="SSF53335">
    <property type="entry name" value="S-adenosyl-L-methionine-dependent methyltransferases"/>
    <property type="match status" value="1"/>
</dbReference>
<evidence type="ECO:0000256" key="1">
    <source>
        <dbReference type="ARBA" id="ARBA00006594"/>
    </source>
</evidence>
<dbReference type="InterPro" id="IPR012327">
    <property type="entry name" value="MeTrfase_D12"/>
</dbReference>
<dbReference type="Gene3D" id="3.40.50.150">
    <property type="entry name" value="Vaccinia Virus protein VP39"/>
    <property type="match status" value="1"/>
</dbReference>
<evidence type="ECO:0000256" key="3">
    <source>
        <dbReference type="ARBA" id="ARBA00022603"/>
    </source>
</evidence>
<evidence type="ECO:0000256" key="6">
    <source>
        <dbReference type="ARBA" id="ARBA00047942"/>
    </source>
</evidence>
<dbReference type="eggNOG" id="COG0338">
    <property type="taxonomic scope" value="Bacteria"/>
</dbReference>
<dbReference type="InterPro" id="IPR023095">
    <property type="entry name" value="Ade_MeTrfase_dom_2"/>
</dbReference>
<dbReference type="GO" id="GO:0009307">
    <property type="term" value="P:DNA restriction-modification system"/>
    <property type="evidence" value="ECO:0007669"/>
    <property type="project" value="InterPro"/>
</dbReference>
<name>A0A0A1ZLK0_PROMR</name>
<comment type="catalytic activity">
    <reaction evidence="6">
        <text>a 2'-deoxyadenosine in DNA + S-adenosyl-L-methionine = an N(6)-methyl-2'-deoxyadenosine in DNA + S-adenosyl-L-homocysteine + H(+)</text>
        <dbReference type="Rhea" id="RHEA:15197"/>
        <dbReference type="Rhea" id="RHEA-COMP:12418"/>
        <dbReference type="Rhea" id="RHEA-COMP:12419"/>
        <dbReference type="ChEBI" id="CHEBI:15378"/>
        <dbReference type="ChEBI" id="CHEBI:57856"/>
        <dbReference type="ChEBI" id="CHEBI:59789"/>
        <dbReference type="ChEBI" id="CHEBI:90615"/>
        <dbReference type="ChEBI" id="CHEBI:90616"/>
        <dbReference type="EC" id="2.1.1.72"/>
    </reaction>
</comment>